<dbReference type="Gene3D" id="2.160.20.10">
    <property type="entry name" value="Single-stranded right-handed beta-helix, Pectin lyase-like"/>
    <property type="match status" value="1"/>
</dbReference>
<accession>A0A8T2UPA4</accession>
<evidence type="ECO:0000256" key="12">
    <source>
        <dbReference type="PROSITE-ProRule" id="PRU10052"/>
    </source>
</evidence>
<protein>
    <recommendedName>
        <fullName evidence="3">endo-polygalacturonase</fullName>
        <ecNumber evidence="3">3.2.1.15</ecNumber>
    </recommendedName>
</protein>
<evidence type="ECO:0000256" key="2">
    <source>
        <dbReference type="ARBA" id="ARBA00008834"/>
    </source>
</evidence>
<evidence type="ECO:0000256" key="3">
    <source>
        <dbReference type="ARBA" id="ARBA00012736"/>
    </source>
</evidence>
<dbReference type="InterPro" id="IPR011050">
    <property type="entry name" value="Pectin_lyase_fold/virulence"/>
</dbReference>
<evidence type="ECO:0000256" key="7">
    <source>
        <dbReference type="ARBA" id="ARBA00022737"/>
    </source>
</evidence>
<name>A0A8T2UPA4_CERRI</name>
<evidence type="ECO:0000256" key="1">
    <source>
        <dbReference type="ARBA" id="ARBA00004191"/>
    </source>
</evidence>
<evidence type="ECO:0000256" key="5">
    <source>
        <dbReference type="ARBA" id="ARBA00022525"/>
    </source>
</evidence>
<proteinExistence type="inferred from homology"/>
<evidence type="ECO:0000256" key="4">
    <source>
        <dbReference type="ARBA" id="ARBA00022512"/>
    </source>
</evidence>
<keyword evidence="5" id="KW-0964">Secreted</keyword>
<dbReference type="GO" id="GO:0004650">
    <property type="term" value="F:polygalacturonase activity"/>
    <property type="evidence" value="ECO:0007669"/>
    <property type="project" value="UniProtKB-EC"/>
</dbReference>
<dbReference type="EC" id="3.2.1.15" evidence="3"/>
<evidence type="ECO:0000256" key="9">
    <source>
        <dbReference type="ARBA" id="ARBA00023295"/>
    </source>
</evidence>
<dbReference type="OMA" id="WWSWYGN"/>
<dbReference type="PANTHER" id="PTHR31375">
    <property type="match status" value="1"/>
</dbReference>
<evidence type="ECO:0000256" key="10">
    <source>
        <dbReference type="ARBA" id="ARBA00023316"/>
    </source>
</evidence>
<keyword evidence="15" id="KW-1185">Reference proteome</keyword>
<dbReference type="Proteomes" id="UP000825935">
    <property type="component" value="Chromosome 5"/>
</dbReference>
<comment type="similarity">
    <text evidence="2 13">Belongs to the glycosyl hydrolase 28 family.</text>
</comment>
<dbReference type="PROSITE" id="PS00502">
    <property type="entry name" value="POLYGALACTURONASE"/>
    <property type="match status" value="1"/>
</dbReference>
<dbReference type="AlphaFoldDB" id="A0A8T2UPA4"/>
<organism evidence="14 15">
    <name type="scientific">Ceratopteris richardii</name>
    <name type="common">Triangle waterfern</name>
    <dbReference type="NCBI Taxonomy" id="49495"/>
    <lineage>
        <taxon>Eukaryota</taxon>
        <taxon>Viridiplantae</taxon>
        <taxon>Streptophyta</taxon>
        <taxon>Embryophyta</taxon>
        <taxon>Tracheophyta</taxon>
        <taxon>Polypodiopsida</taxon>
        <taxon>Polypodiidae</taxon>
        <taxon>Polypodiales</taxon>
        <taxon>Pteridineae</taxon>
        <taxon>Pteridaceae</taxon>
        <taxon>Parkerioideae</taxon>
        <taxon>Ceratopteris</taxon>
    </lineage>
</organism>
<comment type="catalytic activity">
    <reaction evidence="11">
        <text>(1,4-alpha-D-galacturonosyl)n+m + H2O = (1,4-alpha-D-galacturonosyl)n + (1,4-alpha-D-galacturonosyl)m.</text>
        <dbReference type="EC" id="3.2.1.15"/>
    </reaction>
</comment>
<dbReference type="Pfam" id="PF00295">
    <property type="entry name" value="Glyco_hydro_28"/>
    <property type="match status" value="1"/>
</dbReference>
<evidence type="ECO:0000256" key="13">
    <source>
        <dbReference type="RuleBase" id="RU361169"/>
    </source>
</evidence>
<dbReference type="SUPFAM" id="SSF51126">
    <property type="entry name" value="Pectin lyase-like"/>
    <property type="match status" value="1"/>
</dbReference>
<evidence type="ECO:0000313" key="14">
    <source>
        <dbReference type="EMBL" id="KAH7436598.1"/>
    </source>
</evidence>
<keyword evidence="8 13" id="KW-0378">Hydrolase</keyword>
<gene>
    <name evidence="14" type="ORF">KP509_05G027300</name>
</gene>
<keyword evidence="10" id="KW-0961">Cell wall biogenesis/degradation</keyword>
<dbReference type="OrthoDB" id="187139at2759"/>
<feature type="active site" evidence="12">
    <location>
        <position position="290"/>
    </location>
</feature>
<keyword evidence="9 13" id="KW-0326">Glycosidase</keyword>
<evidence type="ECO:0000256" key="11">
    <source>
        <dbReference type="ARBA" id="ARBA00034074"/>
    </source>
</evidence>
<reference evidence="14" key="1">
    <citation type="submission" date="2021-08" db="EMBL/GenBank/DDBJ databases">
        <title>WGS assembly of Ceratopteris richardii.</title>
        <authorList>
            <person name="Marchant D.B."/>
            <person name="Chen G."/>
            <person name="Jenkins J."/>
            <person name="Shu S."/>
            <person name="Leebens-Mack J."/>
            <person name="Grimwood J."/>
            <person name="Schmutz J."/>
            <person name="Soltis P."/>
            <person name="Soltis D."/>
            <person name="Chen Z.-H."/>
        </authorList>
    </citation>
    <scope>NUCLEOTIDE SEQUENCE</scope>
    <source>
        <strain evidence="14">Whitten #5841</strain>
        <tissue evidence="14">Leaf</tissue>
    </source>
</reference>
<evidence type="ECO:0000313" key="15">
    <source>
        <dbReference type="Proteomes" id="UP000825935"/>
    </source>
</evidence>
<keyword evidence="6" id="KW-0732">Signal</keyword>
<comment type="subcellular location">
    <subcellularLocation>
        <location evidence="1">Secreted</location>
        <location evidence="1">Cell wall</location>
    </subcellularLocation>
</comment>
<keyword evidence="7" id="KW-0677">Repeat</keyword>
<dbReference type="GO" id="GO:0005975">
    <property type="term" value="P:carbohydrate metabolic process"/>
    <property type="evidence" value="ECO:0007669"/>
    <property type="project" value="InterPro"/>
</dbReference>
<evidence type="ECO:0000256" key="6">
    <source>
        <dbReference type="ARBA" id="ARBA00022729"/>
    </source>
</evidence>
<evidence type="ECO:0000256" key="8">
    <source>
        <dbReference type="ARBA" id="ARBA00022801"/>
    </source>
</evidence>
<sequence length="461" mass="49480">MSFAIAIMRNLWPFDRPLLKIGLTVITLLILTTMLPAARGDILTCQTDPGLCSVVDDSCMAKGRWSEYNVTNVDWYGAMGDGVTDDTQAFADAWNDACNSDSAVFLIPESGIYRVGPLVFKGPCAGGGLTIEIAGTLIAPSEPYKTNRSNSNAWLHFIRLSNLTVEGGGTIDGQGAEWWARSCKKNKTNECQDAPTAMKFSWINNLKLRDLQSLNSPQIHINFAHCYGVEAFNIQVRAPADSPNTDGIHIAGTQKVLIQDSWIGTGDDCISIVSGSLDVRIKSVTCGPGHGISVGSLGKDSEEEQVSLVVVDGATLIGTTNGLRIKTWQNGAGLAMGFLYENVQMFNVSNPIIIDQSYCDPPSACPSGNETSAVQVSQIFYRNIWGTSATKQAIKLACSKVAPCKNLYFEDINLVPATGAGSSTSVCQSAQGVTAGVVVPDVECLETPVWRSRRCSKMQSI</sequence>
<dbReference type="GO" id="GO:0071555">
    <property type="term" value="P:cell wall organization"/>
    <property type="evidence" value="ECO:0007669"/>
    <property type="project" value="UniProtKB-KW"/>
</dbReference>
<dbReference type="FunFam" id="2.160.20.10:FF:000032">
    <property type="entry name" value="Pectin lyase-like superfamily protein"/>
    <property type="match status" value="1"/>
</dbReference>
<dbReference type="EMBL" id="CM035410">
    <property type="protein sequence ID" value="KAH7436598.1"/>
    <property type="molecule type" value="Genomic_DNA"/>
</dbReference>
<dbReference type="InterPro" id="IPR000743">
    <property type="entry name" value="Glyco_hydro_28"/>
</dbReference>
<dbReference type="InterPro" id="IPR012334">
    <property type="entry name" value="Pectin_lyas_fold"/>
</dbReference>
<keyword evidence="4" id="KW-0134">Cell wall</keyword>
<comment type="caution">
    <text evidence="14">The sequence shown here is derived from an EMBL/GenBank/DDBJ whole genome shotgun (WGS) entry which is preliminary data.</text>
</comment>